<evidence type="ECO:0000256" key="4">
    <source>
        <dbReference type="PIRSR" id="PIRSR001365-2"/>
    </source>
</evidence>
<feature type="binding site" evidence="4">
    <location>
        <position position="206"/>
    </location>
    <ligand>
        <name>pyruvate</name>
        <dbReference type="ChEBI" id="CHEBI:15361"/>
    </ligand>
</feature>
<dbReference type="InterPro" id="IPR002220">
    <property type="entry name" value="DapA-like"/>
</dbReference>
<evidence type="ECO:0000256" key="2">
    <source>
        <dbReference type="PIRNR" id="PIRNR001365"/>
    </source>
</evidence>
<dbReference type="AlphaFoldDB" id="A0A1S9PGV7"/>
<evidence type="ECO:0000256" key="3">
    <source>
        <dbReference type="PIRSR" id="PIRSR001365-1"/>
    </source>
</evidence>
<dbReference type="GO" id="GO:0008840">
    <property type="term" value="F:4-hydroxy-tetrahydrodipicolinate synthase activity"/>
    <property type="evidence" value="ECO:0007669"/>
    <property type="project" value="TreeGrafter"/>
</dbReference>
<organism evidence="5 6">
    <name type="scientific">Mucilaginibacter pedocola</name>
    <dbReference type="NCBI Taxonomy" id="1792845"/>
    <lineage>
        <taxon>Bacteria</taxon>
        <taxon>Pseudomonadati</taxon>
        <taxon>Bacteroidota</taxon>
        <taxon>Sphingobacteriia</taxon>
        <taxon>Sphingobacteriales</taxon>
        <taxon>Sphingobacteriaceae</taxon>
        <taxon>Mucilaginibacter</taxon>
    </lineage>
</organism>
<accession>A0A1S9PGV7</accession>
<feature type="active site" description="Proton donor/acceptor" evidence="3">
    <location>
        <position position="136"/>
    </location>
</feature>
<comment type="caution">
    <text evidence="5">The sequence shown here is derived from an EMBL/GenBank/DDBJ whole genome shotgun (WGS) entry which is preliminary data.</text>
</comment>
<dbReference type="PIRSF" id="PIRSF001365">
    <property type="entry name" value="DHDPS"/>
    <property type="match status" value="1"/>
</dbReference>
<gene>
    <name evidence="5" type="ORF">BC343_25845</name>
</gene>
<feature type="active site" description="Schiff-base intermediate with substrate" evidence="3">
    <location>
        <position position="164"/>
    </location>
</feature>
<dbReference type="STRING" id="1792845.BC343_25845"/>
<dbReference type="EMBL" id="MBTF01000008">
    <property type="protein sequence ID" value="OOQ60184.1"/>
    <property type="molecule type" value="Genomic_DNA"/>
</dbReference>
<reference evidence="5 6" key="1">
    <citation type="submission" date="2016-07" db="EMBL/GenBank/DDBJ databases">
        <title>Genomic analysis of zinc-resistant bacterium Mucilaginibacter pedocola TBZ30.</title>
        <authorList>
            <person name="Huang J."/>
            <person name="Tang J."/>
        </authorList>
    </citation>
    <scope>NUCLEOTIDE SEQUENCE [LARGE SCALE GENOMIC DNA]</scope>
    <source>
        <strain evidence="5 6">TBZ30</strain>
    </source>
</reference>
<evidence type="ECO:0000313" key="5">
    <source>
        <dbReference type="EMBL" id="OOQ60184.1"/>
    </source>
</evidence>
<dbReference type="Pfam" id="PF00701">
    <property type="entry name" value="DHDPS"/>
    <property type="match status" value="1"/>
</dbReference>
<protein>
    <submittedName>
        <fullName evidence="5">Dihydrodipicolinate synthase family protein</fullName>
    </submittedName>
</protein>
<keyword evidence="6" id="KW-1185">Reference proteome</keyword>
<dbReference type="PANTHER" id="PTHR12128:SF72">
    <property type="entry name" value="DIHYDRODIPICOLINATE SYNTHASE"/>
    <property type="match status" value="1"/>
</dbReference>
<dbReference type="PRINTS" id="PR00146">
    <property type="entry name" value="DHPICSNTHASE"/>
</dbReference>
<dbReference type="CDD" id="cd00408">
    <property type="entry name" value="DHDPS-like"/>
    <property type="match status" value="1"/>
</dbReference>
<name>A0A1S9PGV7_9SPHI</name>
<dbReference type="SMART" id="SM01130">
    <property type="entry name" value="DHDPS"/>
    <property type="match status" value="1"/>
</dbReference>
<evidence type="ECO:0000256" key="1">
    <source>
        <dbReference type="ARBA" id="ARBA00023239"/>
    </source>
</evidence>
<dbReference type="PANTHER" id="PTHR12128">
    <property type="entry name" value="DIHYDRODIPICOLINATE SYNTHASE"/>
    <property type="match status" value="1"/>
</dbReference>
<dbReference type="RefSeq" id="WP_078347729.1">
    <property type="nucleotide sequence ID" value="NZ_MBTF01000008.1"/>
</dbReference>
<sequence>MSITWKGVFPAVTTKFTDNDELDFDAFDANIEAQIEAGVDGIVLGGSLGEASVLSDTEKDALLAHAVKLVNKRVYVIMNIAEQTTKAALQCAANAEKLGADGLMMLPPLRYKADDAETVKYFTDVAKSTKLPIMIYNNPYDYKIEVTLDMFEELAKYENIQAVKESTRDVSNVTRMINRFGNRFAIMTGVDTLALESLFMGADGWIAGLVDAFPKETVAVYRLAKAERMKEALAIYRWFLPVLELDIHPKLVQYIKLAESVTGLGTETVRLPRLKITGEERDRVLGVIKHAVKHRPELPVGSWGVEVEAEVDVTGVS</sequence>
<evidence type="ECO:0000313" key="6">
    <source>
        <dbReference type="Proteomes" id="UP000189739"/>
    </source>
</evidence>
<comment type="similarity">
    <text evidence="2">Belongs to the DapA family.</text>
</comment>
<dbReference type="SUPFAM" id="SSF51569">
    <property type="entry name" value="Aldolase"/>
    <property type="match status" value="1"/>
</dbReference>
<dbReference type="InterPro" id="IPR013785">
    <property type="entry name" value="Aldolase_TIM"/>
</dbReference>
<proteinExistence type="inferred from homology"/>
<dbReference type="Gene3D" id="3.20.20.70">
    <property type="entry name" value="Aldolase class I"/>
    <property type="match status" value="1"/>
</dbReference>
<dbReference type="Proteomes" id="UP000189739">
    <property type="component" value="Unassembled WGS sequence"/>
</dbReference>
<keyword evidence="1 2" id="KW-0456">Lyase</keyword>
<dbReference type="OrthoDB" id="9778880at2"/>